<evidence type="ECO:0000259" key="1">
    <source>
        <dbReference type="Pfam" id="PF13401"/>
    </source>
</evidence>
<dbReference type="Proteomes" id="UP000515806">
    <property type="component" value="Chromosome"/>
</dbReference>
<dbReference type="SUPFAM" id="SSF52540">
    <property type="entry name" value="P-loop containing nucleoside triphosphate hydrolases"/>
    <property type="match status" value="1"/>
</dbReference>
<dbReference type="GO" id="GO:0016887">
    <property type="term" value="F:ATP hydrolysis activity"/>
    <property type="evidence" value="ECO:0007669"/>
    <property type="project" value="InterPro"/>
</dbReference>
<accession>A0A7G9QKU8</accession>
<keyword evidence="2" id="KW-0547">Nucleotide-binding</keyword>
<keyword evidence="2" id="KW-0067">ATP-binding</keyword>
<dbReference type="InterPro" id="IPR049945">
    <property type="entry name" value="AAA_22"/>
</dbReference>
<dbReference type="GO" id="GO:0005524">
    <property type="term" value="F:ATP binding"/>
    <property type="evidence" value="ECO:0007669"/>
    <property type="project" value="UniProtKB-KW"/>
</dbReference>
<organism evidence="2 3">
    <name type="scientific">Pedobacter roseus</name>
    <dbReference type="NCBI Taxonomy" id="336820"/>
    <lineage>
        <taxon>Bacteria</taxon>
        <taxon>Pseudomonadati</taxon>
        <taxon>Bacteroidota</taxon>
        <taxon>Sphingobacteriia</taxon>
        <taxon>Sphingobacteriales</taxon>
        <taxon>Sphingobacteriaceae</taxon>
        <taxon>Pedobacter</taxon>
    </lineage>
</organism>
<evidence type="ECO:0000313" key="3">
    <source>
        <dbReference type="Proteomes" id="UP000515806"/>
    </source>
</evidence>
<dbReference type="PANTHER" id="PTHR34301">
    <property type="entry name" value="DNA-BINDING PROTEIN-RELATED"/>
    <property type="match status" value="1"/>
</dbReference>
<evidence type="ECO:0000313" key="2">
    <source>
        <dbReference type="EMBL" id="QNN43973.1"/>
    </source>
</evidence>
<keyword evidence="3" id="KW-1185">Reference proteome</keyword>
<dbReference type="EMBL" id="CP060723">
    <property type="protein sequence ID" value="QNN43973.1"/>
    <property type="molecule type" value="Genomic_DNA"/>
</dbReference>
<name>A0A7G9QKU8_9SPHI</name>
<dbReference type="Gene3D" id="3.40.50.300">
    <property type="entry name" value="P-loop containing nucleotide triphosphate hydrolases"/>
    <property type="match status" value="1"/>
</dbReference>
<dbReference type="AlphaFoldDB" id="A0A7G9QKU8"/>
<dbReference type="Pfam" id="PF13401">
    <property type="entry name" value="AAA_22"/>
    <property type="match status" value="1"/>
</dbReference>
<reference evidence="2 3" key="1">
    <citation type="submission" date="2020-08" db="EMBL/GenBank/DDBJ databases">
        <title>Genome sequence of Pedobacter roseus KACC 11594T.</title>
        <authorList>
            <person name="Hyun D.-W."/>
            <person name="Bae J.-W."/>
        </authorList>
    </citation>
    <scope>NUCLEOTIDE SEQUENCE [LARGE SCALE GENOMIC DNA]</scope>
    <source>
        <strain evidence="2 3">KACC 11594</strain>
    </source>
</reference>
<protein>
    <submittedName>
        <fullName evidence="2">ATP-binding protein</fullName>
    </submittedName>
</protein>
<dbReference type="PANTHER" id="PTHR34301:SF8">
    <property type="entry name" value="ATPASE DOMAIN-CONTAINING PROTEIN"/>
    <property type="match status" value="1"/>
</dbReference>
<gene>
    <name evidence="2" type="ORF">H9L23_07800</name>
</gene>
<feature type="domain" description="ORC1/DEAH AAA+ ATPase" evidence="1">
    <location>
        <begin position="34"/>
        <end position="203"/>
    </location>
</feature>
<dbReference type="KEGG" id="proe:H9L23_07800"/>
<proteinExistence type="predicted"/>
<dbReference type="RefSeq" id="WP_187594428.1">
    <property type="nucleotide sequence ID" value="NZ_CP060723.1"/>
</dbReference>
<dbReference type="InterPro" id="IPR027417">
    <property type="entry name" value="P-loop_NTPase"/>
</dbReference>
<sequence length="397" mass="45055">MAKLHNKVGPPVEGADFFGRESEVNDSWSDLEDGNHLLISAPRRIGKSSLVKRLLSEADSQGWKSTYVDVQGLGSEVEFYKVFTEHLKKDGTGWFVKNRQRVLEGIGNVLSKFEVSVAANDINIKLSYNSKEVKDLRDGIEALLEGCGDMLIAIDELPFFLARLEKESDGPLRVSDFLHWLRSFRQKKGSGIRWVFCGSIGLDTFTERLKLSGAFNDVLNFPISAFDDATAIRFLIQLGSDNGLAISQEVAEQIIEVIGWPLPYFLQAHFKQLKRIKSQDMRKPVTSDEIKQAYANIIRDTSSLKTWEERLDDQLPSSDAGHCKVILKNLCKSKKGLSRKKLFDLLYNSFSDVQKCEDALASYIAMLDRDGYIIEVNGNYSFRSPLLRDFWYKMKVR</sequence>